<feature type="compositionally biased region" description="Polar residues" evidence="1">
    <location>
        <begin position="60"/>
        <end position="75"/>
    </location>
</feature>
<dbReference type="Proteomes" id="UP000823388">
    <property type="component" value="Chromosome 9K"/>
</dbReference>
<name>A0A8T0NM98_PANVG</name>
<protein>
    <submittedName>
        <fullName evidence="2">Uncharacterized protein</fullName>
    </submittedName>
</protein>
<evidence type="ECO:0000313" key="2">
    <source>
        <dbReference type="EMBL" id="KAG2548256.1"/>
    </source>
</evidence>
<feature type="compositionally biased region" description="Basic residues" evidence="1">
    <location>
        <begin position="163"/>
        <end position="172"/>
    </location>
</feature>
<feature type="compositionally biased region" description="Low complexity" evidence="1">
    <location>
        <begin position="76"/>
        <end position="87"/>
    </location>
</feature>
<feature type="region of interest" description="Disordered" evidence="1">
    <location>
        <begin position="1"/>
        <end position="101"/>
    </location>
</feature>
<sequence>MADGKGKDNPGLNAWCSTAPAAANQSHTHQVEQQPAAHHGGALVVHDSPPHSMGGASAMDSWSQTRVETYTTWTYGSGSEDGSSAASTIESERSPNQANRLQNERRNAWLSALVARSDTDSSPPRTTGEQRRTAARTPAAPPPGPRASDSEPTPARSPERVARRPGRRRRAARPPGGTAARRRARRQQQSPSGPPGAGAASARGVPEVPQLRLLQQRLRVLRHGGRRVARRPARASRRPPADTAAGIKS</sequence>
<accession>A0A8T0NM98</accession>
<evidence type="ECO:0000256" key="1">
    <source>
        <dbReference type="SAM" id="MobiDB-lite"/>
    </source>
</evidence>
<feature type="compositionally biased region" description="Low complexity" evidence="1">
    <location>
        <begin position="187"/>
        <end position="218"/>
    </location>
</feature>
<feature type="region of interest" description="Disordered" evidence="1">
    <location>
        <begin position="114"/>
        <end position="249"/>
    </location>
</feature>
<feature type="compositionally biased region" description="Basic residues" evidence="1">
    <location>
        <begin position="219"/>
        <end position="237"/>
    </location>
</feature>
<dbReference type="EMBL" id="CM029053">
    <property type="protein sequence ID" value="KAG2548256.1"/>
    <property type="molecule type" value="Genomic_DNA"/>
</dbReference>
<keyword evidence="3" id="KW-1185">Reference proteome</keyword>
<feature type="compositionally biased region" description="Polar residues" evidence="1">
    <location>
        <begin position="23"/>
        <end position="33"/>
    </location>
</feature>
<proteinExistence type="predicted"/>
<dbReference type="AlphaFoldDB" id="A0A8T0NM98"/>
<gene>
    <name evidence="2" type="ORF">PVAP13_9KG156685</name>
</gene>
<evidence type="ECO:0000313" key="3">
    <source>
        <dbReference type="Proteomes" id="UP000823388"/>
    </source>
</evidence>
<comment type="caution">
    <text evidence="2">The sequence shown here is derived from an EMBL/GenBank/DDBJ whole genome shotgun (WGS) entry which is preliminary data.</text>
</comment>
<organism evidence="2 3">
    <name type="scientific">Panicum virgatum</name>
    <name type="common">Blackwell switchgrass</name>
    <dbReference type="NCBI Taxonomy" id="38727"/>
    <lineage>
        <taxon>Eukaryota</taxon>
        <taxon>Viridiplantae</taxon>
        <taxon>Streptophyta</taxon>
        <taxon>Embryophyta</taxon>
        <taxon>Tracheophyta</taxon>
        <taxon>Spermatophyta</taxon>
        <taxon>Magnoliopsida</taxon>
        <taxon>Liliopsida</taxon>
        <taxon>Poales</taxon>
        <taxon>Poaceae</taxon>
        <taxon>PACMAD clade</taxon>
        <taxon>Panicoideae</taxon>
        <taxon>Panicodae</taxon>
        <taxon>Paniceae</taxon>
        <taxon>Panicinae</taxon>
        <taxon>Panicum</taxon>
        <taxon>Panicum sect. Hiantes</taxon>
    </lineage>
</organism>
<reference evidence="2" key="1">
    <citation type="submission" date="2020-05" db="EMBL/GenBank/DDBJ databases">
        <title>WGS assembly of Panicum virgatum.</title>
        <authorList>
            <person name="Lovell J.T."/>
            <person name="Jenkins J."/>
            <person name="Shu S."/>
            <person name="Juenger T.E."/>
            <person name="Schmutz J."/>
        </authorList>
    </citation>
    <scope>NUCLEOTIDE SEQUENCE</scope>
    <source>
        <strain evidence="2">AP13</strain>
    </source>
</reference>